<dbReference type="InterPro" id="IPR013249">
    <property type="entry name" value="RNA_pol_sigma70_r4_t2"/>
</dbReference>
<dbReference type="InterPro" id="IPR013324">
    <property type="entry name" value="RNA_pol_sigma_r3/r4-like"/>
</dbReference>
<keyword evidence="3" id="KW-0731">Sigma factor</keyword>
<dbReference type="PANTHER" id="PTHR43133">
    <property type="entry name" value="RNA POLYMERASE ECF-TYPE SIGMA FACTO"/>
    <property type="match status" value="1"/>
</dbReference>
<dbReference type="GO" id="GO:0000428">
    <property type="term" value="C:DNA-directed RNA polymerase complex"/>
    <property type="evidence" value="ECO:0007669"/>
    <property type="project" value="UniProtKB-KW"/>
</dbReference>
<name>A0A3T1CYJ3_9BACL</name>
<feature type="domain" description="RNA polymerase sigma-70 region 2" evidence="5">
    <location>
        <begin position="2"/>
        <end position="54"/>
    </location>
</feature>
<dbReference type="EMBL" id="AP019400">
    <property type="protein sequence ID" value="BBI30932.1"/>
    <property type="molecule type" value="Genomic_DNA"/>
</dbReference>
<reference evidence="7 8" key="1">
    <citation type="submission" date="2019-01" db="EMBL/GenBank/DDBJ databases">
        <title>Complete genome sequence of Cohnella hallensis HS21 isolated from Korean fir (Abies koreana) rhizospheric soil.</title>
        <authorList>
            <person name="Jiang L."/>
            <person name="Kang S.W."/>
            <person name="Kim S."/>
            <person name="Jung J."/>
            <person name="Kim C.Y."/>
            <person name="Kim D.H."/>
            <person name="Kim S.W."/>
            <person name="Lee J."/>
        </authorList>
    </citation>
    <scope>NUCLEOTIDE SEQUENCE [LARGE SCALE GENOMIC DNA]</scope>
    <source>
        <strain evidence="7 8">HS21</strain>
    </source>
</reference>
<dbReference type="NCBIfam" id="TIGR02937">
    <property type="entry name" value="sigma70-ECF"/>
    <property type="match status" value="1"/>
</dbReference>
<accession>A0A3T1CYJ3</accession>
<dbReference type="GO" id="GO:0003677">
    <property type="term" value="F:DNA binding"/>
    <property type="evidence" value="ECO:0007669"/>
    <property type="project" value="InterPro"/>
</dbReference>
<comment type="similarity">
    <text evidence="1">Belongs to the sigma-70 factor family. ECF subfamily.</text>
</comment>
<keyword evidence="4" id="KW-0804">Transcription</keyword>
<dbReference type="Proteomes" id="UP000289856">
    <property type="component" value="Chromosome"/>
</dbReference>
<sequence length="160" mass="19094">MRILGNRQDAEDAVQDIFIKAFESIMQYKHTVNFSSWLYKIAYRHCLNLLRKRKYQRLLLPRLFSPEVTTEGPEQAMDKRLFSPQLGFALTALSPDNRSLLILRIFEERTYEELGEIMGCKPEAAKKRVNRIKEKVKKKMEQWQEDMLWDEEKEPIQLKT</sequence>
<evidence type="ECO:0000256" key="1">
    <source>
        <dbReference type="ARBA" id="ARBA00010641"/>
    </source>
</evidence>
<organism evidence="7 8">
    <name type="scientific">Cohnella abietis</name>
    <dbReference type="NCBI Taxonomy" id="2507935"/>
    <lineage>
        <taxon>Bacteria</taxon>
        <taxon>Bacillati</taxon>
        <taxon>Bacillota</taxon>
        <taxon>Bacilli</taxon>
        <taxon>Bacillales</taxon>
        <taxon>Paenibacillaceae</taxon>
        <taxon>Cohnella</taxon>
    </lineage>
</organism>
<dbReference type="AlphaFoldDB" id="A0A3T1CYJ3"/>
<gene>
    <name evidence="7" type="ORF">KCTCHS21_03310</name>
</gene>
<dbReference type="Gene3D" id="1.10.10.10">
    <property type="entry name" value="Winged helix-like DNA-binding domain superfamily/Winged helix DNA-binding domain"/>
    <property type="match status" value="1"/>
</dbReference>
<dbReference type="InterPro" id="IPR013325">
    <property type="entry name" value="RNA_pol_sigma_r2"/>
</dbReference>
<dbReference type="InterPro" id="IPR039425">
    <property type="entry name" value="RNA_pol_sigma-70-like"/>
</dbReference>
<dbReference type="InterPro" id="IPR036388">
    <property type="entry name" value="WH-like_DNA-bd_sf"/>
</dbReference>
<dbReference type="Pfam" id="PF04542">
    <property type="entry name" value="Sigma70_r2"/>
    <property type="match status" value="1"/>
</dbReference>
<dbReference type="InterPro" id="IPR014284">
    <property type="entry name" value="RNA_pol_sigma-70_dom"/>
</dbReference>
<proteinExistence type="inferred from homology"/>
<dbReference type="SUPFAM" id="SSF88946">
    <property type="entry name" value="Sigma2 domain of RNA polymerase sigma factors"/>
    <property type="match status" value="1"/>
</dbReference>
<dbReference type="GO" id="GO:0006352">
    <property type="term" value="P:DNA-templated transcription initiation"/>
    <property type="evidence" value="ECO:0007669"/>
    <property type="project" value="InterPro"/>
</dbReference>
<dbReference type="Pfam" id="PF08281">
    <property type="entry name" value="Sigma70_r4_2"/>
    <property type="match status" value="1"/>
</dbReference>
<keyword evidence="2" id="KW-0805">Transcription regulation</keyword>
<evidence type="ECO:0000256" key="2">
    <source>
        <dbReference type="ARBA" id="ARBA00023015"/>
    </source>
</evidence>
<evidence type="ECO:0000256" key="4">
    <source>
        <dbReference type="ARBA" id="ARBA00023163"/>
    </source>
</evidence>
<dbReference type="SUPFAM" id="SSF88659">
    <property type="entry name" value="Sigma3 and sigma4 domains of RNA polymerase sigma factors"/>
    <property type="match status" value="1"/>
</dbReference>
<feature type="domain" description="RNA polymerase sigma factor 70 region 4 type 2" evidence="6">
    <location>
        <begin position="88"/>
        <end position="135"/>
    </location>
</feature>
<protein>
    <submittedName>
        <fullName evidence="7">DNA-directed RNA polymerase sigma-70 factor</fullName>
    </submittedName>
</protein>
<evidence type="ECO:0000313" key="8">
    <source>
        <dbReference type="Proteomes" id="UP000289856"/>
    </source>
</evidence>
<dbReference type="PANTHER" id="PTHR43133:SF51">
    <property type="entry name" value="RNA POLYMERASE SIGMA FACTOR"/>
    <property type="match status" value="1"/>
</dbReference>
<dbReference type="KEGG" id="cohn:KCTCHS21_03310"/>
<evidence type="ECO:0000259" key="5">
    <source>
        <dbReference type="Pfam" id="PF04542"/>
    </source>
</evidence>
<evidence type="ECO:0000313" key="7">
    <source>
        <dbReference type="EMBL" id="BBI30932.1"/>
    </source>
</evidence>
<keyword evidence="8" id="KW-1185">Reference proteome</keyword>
<dbReference type="GO" id="GO:0016987">
    <property type="term" value="F:sigma factor activity"/>
    <property type="evidence" value="ECO:0007669"/>
    <property type="project" value="UniProtKB-KW"/>
</dbReference>
<evidence type="ECO:0000259" key="6">
    <source>
        <dbReference type="Pfam" id="PF08281"/>
    </source>
</evidence>
<evidence type="ECO:0000256" key="3">
    <source>
        <dbReference type="ARBA" id="ARBA00023082"/>
    </source>
</evidence>
<dbReference type="Gene3D" id="1.10.1740.10">
    <property type="match status" value="1"/>
</dbReference>
<dbReference type="InterPro" id="IPR007627">
    <property type="entry name" value="RNA_pol_sigma70_r2"/>
</dbReference>
<keyword evidence="7" id="KW-0240">DNA-directed RNA polymerase</keyword>